<dbReference type="AlphaFoldDB" id="A0A3N4JXP9"/>
<keyword evidence="4" id="KW-1185">Reference proteome</keyword>
<dbReference type="EMBL" id="ML120364">
    <property type="protein sequence ID" value="RPB03133.1"/>
    <property type="molecule type" value="Genomic_DNA"/>
</dbReference>
<sequence length="207" mass="23828">MKYRTVPFLPSLPSSFNQPANQATVLLLLLPSTIQCHYQSISNQSINQSIDQQNQFTKSSIHTVIITMMILYLFRDYYFILIFLTGQVQYKSGTHTYSTYRHTYVRTVPLPIPFPSLPFKATRTSPHPGITPYTNPNLTRPTNQQRSNNVTSKTTDILYPHPYIHTYIPTIPYSPSSGREREKYETSNSQGVILMAGRSRREKKNHP</sequence>
<keyword evidence="2" id="KW-0472">Membrane</keyword>
<feature type="transmembrane region" description="Helical" evidence="2">
    <location>
        <begin position="60"/>
        <end position="84"/>
    </location>
</feature>
<evidence type="ECO:0000256" key="1">
    <source>
        <dbReference type="SAM" id="MobiDB-lite"/>
    </source>
</evidence>
<feature type="compositionally biased region" description="Basic residues" evidence="1">
    <location>
        <begin position="198"/>
        <end position="207"/>
    </location>
</feature>
<protein>
    <submittedName>
        <fullName evidence="3">Uncharacterized protein</fullName>
    </submittedName>
</protein>
<feature type="region of interest" description="Disordered" evidence="1">
    <location>
        <begin position="175"/>
        <end position="207"/>
    </location>
</feature>
<evidence type="ECO:0000313" key="4">
    <source>
        <dbReference type="Proteomes" id="UP000276215"/>
    </source>
</evidence>
<name>A0A3N4JXP9_9PEZI</name>
<gene>
    <name evidence="3" type="ORF">L873DRAFT_281073</name>
</gene>
<dbReference type="Proteomes" id="UP000276215">
    <property type="component" value="Unassembled WGS sequence"/>
</dbReference>
<accession>A0A3N4JXP9</accession>
<evidence type="ECO:0000313" key="3">
    <source>
        <dbReference type="EMBL" id="RPB03133.1"/>
    </source>
</evidence>
<organism evidence="3 4">
    <name type="scientific">Choiromyces venosus 120613-1</name>
    <dbReference type="NCBI Taxonomy" id="1336337"/>
    <lineage>
        <taxon>Eukaryota</taxon>
        <taxon>Fungi</taxon>
        <taxon>Dikarya</taxon>
        <taxon>Ascomycota</taxon>
        <taxon>Pezizomycotina</taxon>
        <taxon>Pezizomycetes</taxon>
        <taxon>Pezizales</taxon>
        <taxon>Tuberaceae</taxon>
        <taxon>Choiromyces</taxon>
    </lineage>
</organism>
<evidence type="ECO:0000256" key="2">
    <source>
        <dbReference type="SAM" id="Phobius"/>
    </source>
</evidence>
<reference evidence="3 4" key="1">
    <citation type="journal article" date="2018" name="Nat. Ecol. Evol.">
        <title>Pezizomycetes genomes reveal the molecular basis of ectomycorrhizal truffle lifestyle.</title>
        <authorList>
            <person name="Murat C."/>
            <person name="Payen T."/>
            <person name="Noel B."/>
            <person name="Kuo A."/>
            <person name="Morin E."/>
            <person name="Chen J."/>
            <person name="Kohler A."/>
            <person name="Krizsan K."/>
            <person name="Balestrini R."/>
            <person name="Da Silva C."/>
            <person name="Montanini B."/>
            <person name="Hainaut M."/>
            <person name="Levati E."/>
            <person name="Barry K.W."/>
            <person name="Belfiori B."/>
            <person name="Cichocki N."/>
            <person name="Clum A."/>
            <person name="Dockter R.B."/>
            <person name="Fauchery L."/>
            <person name="Guy J."/>
            <person name="Iotti M."/>
            <person name="Le Tacon F."/>
            <person name="Lindquist E.A."/>
            <person name="Lipzen A."/>
            <person name="Malagnac F."/>
            <person name="Mello A."/>
            <person name="Molinier V."/>
            <person name="Miyauchi S."/>
            <person name="Poulain J."/>
            <person name="Riccioni C."/>
            <person name="Rubini A."/>
            <person name="Sitrit Y."/>
            <person name="Splivallo R."/>
            <person name="Traeger S."/>
            <person name="Wang M."/>
            <person name="Zifcakova L."/>
            <person name="Wipf D."/>
            <person name="Zambonelli A."/>
            <person name="Paolocci F."/>
            <person name="Nowrousian M."/>
            <person name="Ottonello S."/>
            <person name="Baldrian P."/>
            <person name="Spatafora J.W."/>
            <person name="Henrissat B."/>
            <person name="Nagy L.G."/>
            <person name="Aury J.M."/>
            <person name="Wincker P."/>
            <person name="Grigoriev I.V."/>
            <person name="Bonfante P."/>
            <person name="Martin F.M."/>
        </authorList>
    </citation>
    <scope>NUCLEOTIDE SEQUENCE [LARGE SCALE GENOMIC DNA]</scope>
    <source>
        <strain evidence="3 4">120613-1</strain>
    </source>
</reference>
<proteinExistence type="predicted"/>
<keyword evidence="2" id="KW-0812">Transmembrane</keyword>
<keyword evidence="2" id="KW-1133">Transmembrane helix</keyword>